<name>A0A0A8Z7I2_ARUDO</name>
<reference evidence="2" key="1">
    <citation type="submission" date="2014-09" db="EMBL/GenBank/DDBJ databases">
        <authorList>
            <person name="Magalhaes I.L.F."/>
            <person name="Oliveira U."/>
            <person name="Santos F.R."/>
            <person name="Vidigal T.H.D.A."/>
            <person name="Brescovit A.D."/>
            <person name="Santos A.J."/>
        </authorList>
    </citation>
    <scope>NUCLEOTIDE SEQUENCE</scope>
    <source>
        <tissue evidence="2">Shoot tissue taken approximately 20 cm above the soil surface</tissue>
    </source>
</reference>
<dbReference type="AlphaFoldDB" id="A0A0A8Z7I2"/>
<accession>A0A0A8Z7I2</accession>
<proteinExistence type="predicted"/>
<organism evidence="2">
    <name type="scientific">Arundo donax</name>
    <name type="common">Giant reed</name>
    <name type="synonym">Donax arundinaceus</name>
    <dbReference type="NCBI Taxonomy" id="35708"/>
    <lineage>
        <taxon>Eukaryota</taxon>
        <taxon>Viridiplantae</taxon>
        <taxon>Streptophyta</taxon>
        <taxon>Embryophyta</taxon>
        <taxon>Tracheophyta</taxon>
        <taxon>Spermatophyta</taxon>
        <taxon>Magnoliopsida</taxon>
        <taxon>Liliopsida</taxon>
        <taxon>Poales</taxon>
        <taxon>Poaceae</taxon>
        <taxon>PACMAD clade</taxon>
        <taxon>Arundinoideae</taxon>
        <taxon>Arundineae</taxon>
        <taxon>Arundo</taxon>
    </lineage>
</organism>
<feature type="transmembrane region" description="Helical" evidence="1">
    <location>
        <begin position="77"/>
        <end position="97"/>
    </location>
</feature>
<reference evidence="2" key="2">
    <citation type="journal article" date="2015" name="Data Brief">
        <title>Shoot transcriptome of the giant reed, Arundo donax.</title>
        <authorList>
            <person name="Barrero R.A."/>
            <person name="Guerrero F.D."/>
            <person name="Moolhuijzen P."/>
            <person name="Goolsby J.A."/>
            <person name="Tidwell J."/>
            <person name="Bellgard S.E."/>
            <person name="Bellgard M.I."/>
        </authorList>
    </citation>
    <scope>NUCLEOTIDE SEQUENCE</scope>
    <source>
        <tissue evidence="2">Shoot tissue taken approximately 20 cm above the soil surface</tissue>
    </source>
</reference>
<protein>
    <submittedName>
        <fullName evidence="2">Uncharacterized protein</fullName>
    </submittedName>
</protein>
<evidence type="ECO:0000256" key="1">
    <source>
        <dbReference type="SAM" id="Phobius"/>
    </source>
</evidence>
<keyword evidence="1" id="KW-0472">Membrane</keyword>
<dbReference type="EMBL" id="GBRH01262516">
    <property type="protein sequence ID" value="JAD35379.1"/>
    <property type="molecule type" value="Transcribed_RNA"/>
</dbReference>
<keyword evidence="1" id="KW-1133">Transmembrane helix</keyword>
<keyword evidence="1" id="KW-0812">Transmembrane</keyword>
<evidence type="ECO:0000313" key="2">
    <source>
        <dbReference type="EMBL" id="JAD35379.1"/>
    </source>
</evidence>
<sequence>MARCISSSFRELSGVMSTQLPTNTFPGDYLKIFSDFQKILEFAFLKRSDSVSSVCSSKEADPWGDSPSWSIFASNCYFHLFCSFFFGSVFVLQRLICQSRVVHHPQMGTHLAEEEAEAHGPVPLSFPVALCRLEKCR</sequence>